<feature type="active site" description="Proton acceptor" evidence="7">
    <location>
        <position position="71"/>
    </location>
</feature>
<dbReference type="InterPro" id="IPR041121">
    <property type="entry name" value="SDH_C"/>
</dbReference>
<feature type="binding site" evidence="7">
    <location>
        <position position="107"/>
    </location>
    <ligand>
        <name>shikimate</name>
        <dbReference type="ChEBI" id="CHEBI:36208"/>
    </ligand>
</feature>
<dbReference type="CDD" id="cd01065">
    <property type="entry name" value="NAD_bind_Shikimate_DH"/>
    <property type="match status" value="1"/>
</dbReference>
<keyword evidence="3 7" id="KW-0028">Amino-acid biosynthesis</keyword>
<dbReference type="Gene3D" id="3.40.50.10860">
    <property type="entry name" value="Leucine Dehydrogenase, chain A, domain 1"/>
    <property type="match status" value="1"/>
</dbReference>
<dbReference type="GO" id="GO:0004764">
    <property type="term" value="F:shikimate 3-dehydrogenase (NADP+) activity"/>
    <property type="evidence" value="ECO:0007669"/>
    <property type="project" value="UniProtKB-EC"/>
</dbReference>
<comment type="catalytic activity">
    <reaction evidence="7">
        <text>shikimate + NADP(+) = 3-dehydroshikimate + NADPH + H(+)</text>
        <dbReference type="Rhea" id="RHEA:17737"/>
        <dbReference type="ChEBI" id="CHEBI:15378"/>
        <dbReference type="ChEBI" id="CHEBI:16630"/>
        <dbReference type="ChEBI" id="CHEBI:36208"/>
        <dbReference type="ChEBI" id="CHEBI:57783"/>
        <dbReference type="ChEBI" id="CHEBI:58349"/>
        <dbReference type="EC" id="1.1.1.25"/>
    </reaction>
</comment>
<evidence type="ECO:0000256" key="7">
    <source>
        <dbReference type="HAMAP-Rule" id="MF_00222"/>
    </source>
</evidence>
<evidence type="ECO:0000313" key="11">
    <source>
        <dbReference type="Proteomes" id="UP001223079"/>
    </source>
</evidence>
<dbReference type="InterPro" id="IPR011342">
    <property type="entry name" value="Shikimate_DH"/>
</dbReference>
<protein>
    <recommendedName>
        <fullName evidence="2 7">Shikimate dehydrogenase (NADP(+))</fullName>
        <shortName evidence="7">SDH</shortName>
        <ecNumber evidence="2 7">1.1.1.25</ecNumber>
    </recommendedName>
</protein>
<keyword evidence="6 7" id="KW-0057">Aromatic amino acid biosynthesis</keyword>
<dbReference type="PANTHER" id="PTHR21089:SF1">
    <property type="entry name" value="BIFUNCTIONAL 3-DEHYDROQUINATE DEHYDRATASE_SHIKIMATE DEHYDROGENASE, CHLOROPLASTIC"/>
    <property type="match status" value="1"/>
</dbReference>
<feature type="binding site" evidence="7">
    <location>
        <begin position="20"/>
        <end position="22"/>
    </location>
    <ligand>
        <name>shikimate</name>
        <dbReference type="ChEBI" id="CHEBI:36208"/>
    </ligand>
</feature>
<dbReference type="NCBIfam" id="NF001315">
    <property type="entry name" value="PRK00258.2-4"/>
    <property type="match status" value="1"/>
</dbReference>
<evidence type="ECO:0000256" key="4">
    <source>
        <dbReference type="ARBA" id="ARBA00022857"/>
    </source>
</evidence>
<dbReference type="InterPro" id="IPR036291">
    <property type="entry name" value="NAD(P)-bd_dom_sf"/>
</dbReference>
<keyword evidence="4 7" id="KW-0521">NADP</keyword>
<keyword evidence="5 7" id="KW-0560">Oxidoreductase</keyword>
<dbReference type="EMBL" id="JAUSTM010000022">
    <property type="protein sequence ID" value="MDQ0223282.1"/>
    <property type="molecule type" value="Genomic_DNA"/>
</dbReference>
<dbReference type="Pfam" id="PF18317">
    <property type="entry name" value="SDH_C"/>
    <property type="match status" value="1"/>
</dbReference>
<reference evidence="10 11" key="1">
    <citation type="submission" date="2023-07" db="EMBL/GenBank/DDBJ databases">
        <title>Genomic Encyclopedia of Type Strains, Phase IV (KMG-IV): sequencing the most valuable type-strain genomes for metagenomic binning, comparative biology and taxonomic classification.</title>
        <authorList>
            <person name="Goeker M."/>
        </authorList>
    </citation>
    <scope>NUCLEOTIDE SEQUENCE [LARGE SCALE GENOMIC DNA]</scope>
    <source>
        <strain evidence="10 11">DSM 105143</strain>
    </source>
</reference>
<sequence>MKINGYTRMAAVVANPIKHSLSPMIHNTAFDETGCNGVYVAWEITEDDLQATVENIRRYDMFGINLSMPYKTAVIPYLDELSPEAKLIGAVNTVVNKNGHLIGYSTDGAGFFASLGDFKIKDQELVIIGAGGAGLSIIAQAALDGAKAIHIYCRSQSVEKVWTRVRLISEETKVSITVTSLDDVTSMQKDIQSSSLLVNASSLGMDGTSNPLSNDIKLPKSIIVADVIYQPFETVLLKRAKQEGLLTINGLGMLLHQAALAFELWTNYPMPVNRIWPLLEDLVKKGSRKES</sequence>
<feature type="binding site" evidence="7">
    <location>
        <begin position="129"/>
        <end position="133"/>
    </location>
    <ligand>
        <name>NADP(+)</name>
        <dbReference type="ChEBI" id="CHEBI:58349"/>
    </ligand>
</feature>
<feature type="binding site" evidence="7">
    <location>
        <position position="250"/>
    </location>
    <ligand>
        <name>NADP(+)</name>
        <dbReference type="ChEBI" id="CHEBI:58349"/>
    </ligand>
</feature>
<feature type="binding site" evidence="7">
    <location>
        <position position="257"/>
    </location>
    <ligand>
        <name>shikimate</name>
        <dbReference type="ChEBI" id="CHEBI:36208"/>
    </ligand>
</feature>
<feature type="binding site" evidence="7">
    <location>
        <position position="92"/>
    </location>
    <ligand>
        <name>shikimate</name>
        <dbReference type="ChEBI" id="CHEBI:36208"/>
    </ligand>
</feature>
<evidence type="ECO:0000256" key="2">
    <source>
        <dbReference type="ARBA" id="ARBA00012962"/>
    </source>
</evidence>
<dbReference type="Gene3D" id="3.40.50.720">
    <property type="entry name" value="NAD(P)-binding Rossmann-like Domain"/>
    <property type="match status" value="1"/>
</dbReference>
<keyword evidence="11" id="KW-1185">Reference proteome</keyword>
<feature type="binding site" evidence="7">
    <location>
        <position position="67"/>
    </location>
    <ligand>
        <name>shikimate</name>
        <dbReference type="ChEBI" id="CHEBI:36208"/>
    </ligand>
</feature>
<evidence type="ECO:0000313" key="10">
    <source>
        <dbReference type="EMBL" id="MDQ0223282.1"/>
    </source>
</evidence>
<comment type="function">
    <text evidence="7">Involved in the biosynthesis of the chorismate, which leads to the biosynthesis of aromatic amino acids. Catalyzes the reversible NADPH linked reduction of 3-dehydroshikimate (DHSA) to yield shikimate (SA).</text>
</comment>
<comment type="similarity">
    <text evidence="7">Belongs to the shikimate dehydrogenase family.</text>
</comment>
<feature type="domain" description="SDH C-terminal" evidence="9">
    <location>
        <begin position="250"/>
        <end position="276"/>
    </location>
</feature>
<feature type="binding site" evidence="7">
    <location>
        <position position="229"/>
    </location>
    <ligand>
        <name>shikimate</name>
        <dbReference type="ChEBI" id="CHEBI:36208"/>
    </ligand>
</feature>
<dbReference type="PANTHER" id="PTHR21089">
    <property type="entry name" value="SHIKIMATE DEHYDROGENASE"/>
    <property type="match status" value="1"/>
</dbReference>
<dbReference type="SUPFAM" id="SSF53223">
    <property type="entry name" value="Aminoacid dehydrogenase-like, N-terminal domain"/>
    <property type="match status" value="1"/>
</dbReference>
<dbReference type="InterPro" id="IPR046346">
    <property type="entry name" value="Aminoacid_DH-like_N_sf"/>
</dbReference>
<dbReference type="EC" id="1.1.1.25" evidence="2 7"/>
<dbReference type="InterPro" id="IPR013708">
    <property type="entry name" value="Shikimate_DH-bd_N"/>
</dbReference>
<evidence type="ECO:0000256" key="1">
    <source>
        <dbReference type="ARBA" id="ARBA00004871"/>
    </source>
</evidence>
<comment type="caution">
    <text evidence="7">Lacks conserved residue(s) required for the propagation of feature annotation.</text>
</comment>
<accession>A0ABT9YUK2</accession>
<evidence type="ECO:0000256" key="5">
    <source>
        <dbReference type="ARBA" id="ARBA00023002"/>
    </source>
</evidence>
<evidence type="ECO:0000256" key="6">
    <source>
        <dbReference type="ARBA" id="ARBA00023141"/>
    </source>
</evidence>
<gene>
    <name evidence="7" type="primary">aroE</name>
    <name evidence="10" type="ORF">J2S23_001857</name>
</gene>
<dbReference type="InterPro" id="IPR022893">
    <property type="entry name" value="Shikimate_DH_fam"/>
</dbReference>
<dbReference type="Proteomes" id="UP001223079">
    <property type="component" value="Unassembled WGS sequence"/>
</dbReference>
<dbReference type="SUPFAM" id="SSF51735">
    <property type="entry name" value="NAD(P)-binding Rossmann-fold domains"/>
    <property type="match status" value="1"/>
</dbReference>
<name>A0ABT9YUK2_9STRE</name>
<evidence type="ECO:0000259" key="9">
    <source>
        <dbReference type="Pfam" id="PF18317"/>
    </source>
</evidence>
<evidence type="ECO:0000259" key="8">
    <source>
        <dbReference type="Pfam" id="PF08501"/>
    </source>
</evidence>
<evidence type="ECO:0000256" key="3">
    <source>
        <dbReference type="ARBA" id="ARBA00022605"/>
    </source>
</evidence>
<comment type="subunit">
    <text evidence="7">Homodimer.</text>
</comment>
<dbReference type="NCBIfam" id="TIGR00507">
    <property type="entry name" value="aroE"/>
    <property type="match status" value="1"/>
</dbReference>
<proteinExistence type="inferred from homology"/>
<feature type="binding site" evidence="7">
    <location>
        <position position="227"/>
    </location>
    <ligand>
        <name>NADP(+)</name>
        <dbReference type="ChEBI" id="CHEBI:58349"/>
    </ligand>
</feature>
<organism evidence="10 11">
    <name type="scientific">Streptococcus moroccensis</name>
    <dbReference type="NCBI Taxonomy" id="1451356"/>
    <lineage>
        <taxon>Bacteria</taxon>
        <taxon>Bacillati</taxon>
        <taxon>Bacillota</taxon>
        <taxon>Bacilli</taxon>
        <taxon>Lactobacillales</taxon>
        <taxon>Streptococcaceae</taxon>
        <taxon>Streptococcus</taxon>
    </lineage>
</organism>
<comment type="pathway">
    <text evidence="1 7">Metabolic intermediate biosynthesis; chorismate biosynthesis; chorismate from D-erythrose 4-phosphate and phosphoenolpyruvate: step 4/7.</text>
</comment>
<dbReference type="HAMAP" id="MF_00222">
    <property type="entry name" value="Shikimate_DH_AroE"/>
    <property type="match status" value="1"/>
</dbReference>
<dbReference type="RefSeq" id="WP_307122432.1">
    <property type="nucleotide sequence ID" value="NZ_JAUSTM010000022.1"/>
</dbReference>
<feature type="domain" description="Shikimate dehydrogenase substrate binding N-terminal" evidence="8">
    <location>
        <begin position="12"/>
        <end position="94"/>
    </location>
</feature>
<comment type="caution">
    <text evidence="10">The sequence shown here is derived from an EMBL/GenBank/DDBJ whole genome shotgun (WGS) entry which is preliminary data.</text>
</comment>
<dbReference type="Pfam" id="PF08501">
    <property type="entry name" value="Shikimate_dh_N"/>
    <property type="match status" value="1"/>
</dbReference>